<keyword evidence="5" id="KW-1185">Reference proteome</keyword>
<dbReference type="SMART" id="SM00421">
    <property type="entry name" value="HTH_LUXR"/>
    <property type="match status" value="1"/>
</dbReference>
<dbReference type="Pfam" id="PF00196">
    <property type="entry name" value="GerE"/>
    <property type="match status" value="1"/>
</dbReference>
<dbReference type="Proteomes" id="UP001500542">
    <property type="component" value="Unassembled WGS sequence"/>
</dbReference>
<gene>
    <name evidence="4" type="ORF">GCM10009554_10240</name>
</gene>
<feature type="domain" description="HTH luxR-type" evidence="3">
    <location>
        <begin position="855"/>
        <end position="920"/>
    </location>
</feature>
<evidence type="ECO:0000256" key="1">
    <source>
        <dbReference type="ARBA" id="ARBA00022741"/>
    </source>
</evidence>
<dbReference type="InterPro" id="IPR041664">
    <property type="entry name" value="AAA_16"/>
</dbReference>
<dbReference type="CDD" id="cd06170">
    <property type="entry name" value="LuxR_C_like"/>
    <property type="match status" value="1"/>
</dbReference>
<dbReference type="SUPFAM" id="SSF46894">
    <property type="entry name" value="C-terminal effector domain of the bipartite response regulators"/>
    <property type="match status" value="1"/>
</dbReference>
<dbReference type="InterPro" id="IPR016032">
    <property type="entry name" value="Sig_transdc_resp-reg_C-effctor"/>
</dbReference>
<dbReference type="InterPro" id="IPR036388">
    <property type="entry name" value="WH-like_DNA-bd_sf"/>
</dbReference>
<dbReference type="InterPro" id="IPR000792">
    <property type="entry name" value="Tscrpt_reg_LuxR_C"/>
</dbReference>
<dbReference type="PROSITE" id="PS50043">
    <property type="entry name" value="HTH_LUXR_2"/>
    <property type="match status" value="1"/>
</dbReference>
<dbReference type="RefSeq" id="WP_343965281.1">
    <property type="nucleotide sequence ID" value="NZ_BAAAHK010000003.1"/>
</dbReference>
<dbReference type="Pfam" id="PF13191">
    <property type="entry name" value="AAA_16"/>
    <property type="match status" value="1"/>
</dbReference>
<protein>
    <submittedName>
        <fullName evidence="4">LuxR family transcriptional regulator</fullName>
    </submittedName>
</protein>
<dbReference type="PRINTS" id="PR00038">
    <property type="entry name" value="HTHLUXR"/>
</dbReference>
<sequence length="922" mass="98711">MSPGPRSRWPDLPGRRSECETLAGLVKAARAGNSAVLVIQGEPGIGKTALLEYLAGAAGGSRILRVAGVESQLELAFSGLHQLCEPLLDGLDRLPAPQADALGTAFGLRAGPPPDRFLIGLAVLTLLSEGARQQPLLCLVDDAQWLDQASAQTLAFVVRRLATEAVVLVIATRDGEGRRLWTGLPSLTVEGLAEPAADTLLKASFDGPLDDRVRQRILAEAHGNPLALLELPRWLTSTELTFGPEPPWPRTLVSRMRDGFLRRLEQLPAPSRRLLLTAAAEPLGDVALLWRAARQAGFDVNAAGPAEQAGLIELGETVHFRHPLVRSVAYWSADLAERRTAHRALAEATDRELDPDRRAWHRAHAATDPDETVAAELEASADRAMAQGGLAAAAAFLDRAAILTPDPADRAQRQLDAAGAMVHAGAFDDALNLLAVAGHGPLTALQRARTDMLRGQVEFASSRGNEALSLLLTAARRLEPLDRALALDSYGDAMTAALFAGRLASGPGPLEVASAAHGALASADHLRRGDLLLKGVAVLFADGYATAVPLLRKAIRAFGGDELTMEESVRFMWLAAVVASDLWDERAWAVLTSRHLANVRTTGALSALPLALTTCVFVDVFAGELTAAADAVEEIRAVSEAAENTLTLYAAIGLAAFRGHEDQAAPLIADAMRELAARGEGIGVSLAHWARALLCNGLSRYSEALAAAREAAAFPAEIGVSNWGLVELVEAAVRAGERATAVEAFEQLSVMTQASGTDWALGVAARSNAQLHQGEQAEDLYREAIERLGRTNVRTELVRARLLYGEWLRREGRRVEARELLRASHEAATEIGMDAFAERARRELAATGELARKRTVDTSLDLTAQELHIARLAARGLSNPEIGAELFISPRTVEWHLRKVFTKLAISTRTHLTDALQAADLW</sequence>
<dbReference type="EMBL" id="BAAAHK010000003">
    <property type="protein sequence ID" value="GAA0928582.1"/>
    <property type="molecule type" value="Genomic_DNA"/>
</dbReference>
<dbReference type="SUPFAM" id="SSF48452">
    <property type="entry name" value="TPR-like"/>
    <property type="match status" value="1"/>
</dbReference>
<dbReference type="Gene3D" id="1.10.10.10">
    <property type="entry name" value="Winged helix-like DNA-binding domain superfamily/Winged helix DNA-binding domain"/>
    <property type="match status" value="1"/>
</dbReference>
<evidence type="ECO:0000313" key="4">
    <source>
        <dbReference type="EMBL" id="GAA0928582.1"/>
    </source>
</evidence>
<dbReference type="SUPFAM" id="SSF52540">
    <property type="entry name" value="P-loop containing nucleoside triphosphate hydrolases"/>
    <property type="match status" value="1"/>
</dbReference>
<accession>A0ABN1PI50</accession>
<keyword evidence="1" id="KW-0547">Nucleotide-binding</keyword>
<dbReference type="PANTHER" id="PTHR16305:SF35">
    <property type="entry name" value="TRANSCRIPTIONAL ACTIVATOR DOMAIN"/>
    <property type="match status" value="1"/>
</dbReference>
<proteinExistence type="predicted"/>
<organism evidence="4 5">
    <name type="scientific">Kribbella koreensis</name>
    <dbReference type="NCBI Taxonomy" id="57909"/>
    <lineage>
        <taxon>Bacteria</taxon>
        <taxon>Bacillati</taxon>
        <taxon>Actinomycetota</taxon>
        <taxon>Actinomycetes</taxon>
        <taxon>Propionibacteriales</taxon>
        <taxon>Kribbellaceae</taxon>
        <taxon>Kribbella</taxon>
    </lineage>
</organism>
<dbReference type="PANTHER" id="PTHR16305">
    <property type="entry name" value="TESTICULAR SOLUBLE ADENYLYL CYCLASE"/>
    <property type="match status" value="1"/>
</dbReference>
<reference evidence="4 5" key="1">
    <citation type="journal article" date="2019" name="Int. J. Syst. Evol. Microbiol.">
        <title>The Global Catalogue of Microorganisms (GCM) 10K type strain sequencing project: providing services to taxonomists for standard genome sequencing and annotation.</title>
        <authorList>
            <consortium name="The Broad Institute Genomics Platform"/>
            <consortium name="The Broad Institute Genome Sequencing Center for Infectious Disease"/>
            <person name="Wu L."/>
            <person name="Ma J."/>
        </authorList>
    </citation>
    <scope>NUCLEOTIDE SEQUENCE [LARGE SCALE GENOMIC DNA]</scope>
    <source>
        <strain evidence="4 5">JCM 10977</strain>
    </source>
</reference>
<keyword evidence="2" id="KW-0067">ATP-binding</keyword>
<dbReference type="InterPro" id="IPR027417">
    <property type="entry name" value="P-loop_NTPase"/>
</dbReference>
<evidence type="ECO:0000313" key="5">
    <source>
        <dbReference type="Proteomes" id="UP001500542"/>
    </source>
</evidence>
<evidence type="ECO:0000256" key="2">
    <source>
        <dbReference type="ARBA" id="ARBA00022840"/>
    </source>
</evidence>
<name>A0ABN1PI50_9ACTN</name>
<evidence type="ECO:0000259" key="3">
    <source>
        <dbReference type="PROSITE" id="PS50043"/>
    </source>
</evidence>
<comment type="caution">
    <text evidence="4">The sequence shown here is derived from an EMBL/GenBank/DDBJ whole genome shotgun (WGS) entry which is preliminary data.</text>
</comment>
<dbReference type="InterPro" id="IPR011990">
    <property type="entry name" value="TPR-like_helical_dom_sf"/>
</dbReference>